<reference evidence="2 3" key="1">
    <citation type="submission" date="2025-04" db="UniProtKB">
        <authorList>
            <consortium name="RefSeq"/>
        </authorList>
    </citation>
    <scope>IDENTIFICATION</scope>
</reference>
<dbReference type="KEGG" id="peu:105108416"/>
<dbReference type="Proteomes" id="UP000694918">
    <property type="component" value="Unplaced"/>
</dbReference>
<sequence>MNRPIIWICRRWTPWLMRWMNSLELYLSVVNLGGSHVSVMMKKSGILVVEDGTLAAFPVTFEEHKEELQSDIKAEGCMEYTRNLGLQPFSLLKERSSLMLAVQFLPNCSAEYWNLSIARQGRKLGHQPDLQFSKPYATRSF</sequence>
<dbReference type="RefSeq" id="XP_011001019.1">
    <property type="nucleotide sequence ID" value="XM_011002717.1"/>
</dbReference>
<organism evidence="1 2">
    <name type="scientific">Populus euphratica</name>
    <name type="common">Euphrates poplar</name>
    <dbReference type="NCBI Taxonomy" id="75702"/>
    <lineage>
        <taxon>Eukaryota</taxon>
        <taxon>Viridiplantae</taxon>
        <taxon>Streptophyta</taxon>
        <taxon>Embryophyta</taxon>
        <taxon>Tracheophyta</taxon>
        <taxon>Spermatophyta</taxon>
        <taxon>Magnoliopsida</taxon>
        <taxon>eudicotyledons</taxon>
        <taxon>Gunneridae</taxon>
        <taxon>Pentapetalae</taxon>
        <taxon>rosids</taxon>
        <taxon>fabids</taxon>
        <taxon>Malpighiales</taxon>
        <taxon>Salicaceae</taxon>
        <taxon>Saliceae</taxon>
        <taxon>Populus</taxon>
    </lineage>
</organism>
<dbReference type="AlphaFoldDB" id="A0AAJ6X097"/>
<proteinExistence type="predicted"/>
<name>A0AAJ6X097_POPEU</name>
<evidence type="ECO:0000313" key="1">
    <source>
        <dbReference type="Proteomes" id="UP000694918"/>
    </source>
</evidence>
<dbReference type="RefSeq" id="XP_011001018.1">
    <property type="nucleotide sequence ID" value="XM_011002716.1"/>
</dbReference>
<protein>
    <submittedName>
        <fullName evidence="2 3">Uncharacterized protein LOC105108416 isoform X1</fullName>
    </submittedName>
</protein>
<gene>
    <name evidence="2 3" type="primary">LOC105108416</name>
</gene>
<evidence type="ECO:0000313" key="3">
    <source>
        <dbReference type="RefSeq" id="XP_011001019.1"/>
    </source>
</evidence>
<evidence type="ECO:0000313" key="2">
    <source>
        <dbReference type="RefSeq" id="XP_011001018.1"/>
    </source>
</evidence>
<keyword evidence="1" id="KW-1185">Reference proteome</keyword>
<dbReference type="GeneID" id="105108416"/>
<accession>A0AAJ6X097</accession>